<gene>
    <name evidence="1" type="ORF">TRIUR3_29965</name>
</gene>
<protein>
    <submittedName>
        <fullName evidence="1">Uncharacterized protein</fullName>
    </submittedName>
</protein>
<reference evidence="1" key="1">
    <citation type="journal article" date="2013" name="Nature">
        <title>Draft genome of the wheat A-genome progenitor Triticum urartu.</title>
        <authorList>
            <person name="Ling H.Q."/>
            <person name="Zhao S."/>
            <person name="Liu D."/>
            <person name="Wang J."/>
            <person name="Sun H."/>
            <person name="Zhang C."/>
            <person name="Fan H."/>
            <person name="Li D."/>
            <person name="Dong L."/>
            <person name="Tao Y."/>
            <person name="Gao C."/>
            <person name="Wu H."/>
            <person name="Li Y."/>
            <person name="Cui Y."/>
            <person name="Guo X."/>
            <person name="Zheng S."/>
            <person name="Wang B."/>
            <person name="Yu K."/>
            <person name="Liang Q."/>
            <person name="Yang W."/>
            <person name="Lou X."/>
            <person name="Chen J."/>
            <person name="Feng M."/>
            <person name="Jian J."/>
            <person name="Zhang X."/>
            <person name="Luo G."/>
            <person name="Jiang Y."/>
            <person name="Liu J."/>
            <person name="Wang Z."/>
            <person name="Sha Y."/>
            <person name="Zhang B."/>
            <person name="Wu H."/>
            <person name="Tang D."/>
            <person name="Shen Q."/>
            <person name="Xue P."/>
            <person name="Zou S."/>
            <person name="Wang X."/>
            <person name="Liu X."/>
            <person name="Wang F."/>
            <person name="Yang Y."/>
            <person name="An X."/>
            <person name="Dong Z."/>
            <person name="Zhang K."/>
            <person name="Zhang X."/>
            <person name="Luo M.C."/>
            <person name="Dvorak J."/>
            <person name="Tong Y."/>
            <person name="Wang J."/>
            <person name="Yang H."/>
            <person name="Li Z."/>
            <person name="Wang D."/>
            <person name="Zhang A."/>
            <person name="Wang J."/>
        </authorList>
    </citation>
    <scope>NUCLEOTIDE SEQUENCE</scope>
</reference>
<name>M7YM19_TRIUA</name>
<sequence length="171" mass="19529">MASPPLPPGFASRRMESPWPPGGVALAAAESQLHHYPQESSPGKVTLRNTIIRKRALHCIVYNWPVTIRSFADQLVRQNAKHRFTFSFPRLYPNVSSYIIEYGIEPMVTSYCLLSNSQKGKTTLLCFLENLPVEYLDRDKYAVKDIFDGFSRKIWRIFLQLSYCPAADLGE</sequence>
<proteinExistence type="predicted"/>
<dbReference type="EMBL" id="KD253615">
    <property type="protein sequence ID" value="EMS47966.1"/>
    <property type="molecule type" value="Genomic_DNA"/>
</dbReference>
<dbReference type="AlphaFoldDB" id="M7YM19"/>
<evidence type="ECO:0000313" key="1">
    <source>
        <dbReference type="EMBL" id="EMS47966.1"/>
    </source>
</evidence>
<accession>M7YM19</accession>
<organism evidence="1">
    <name type="scientific">Triticum urartu</name>
    <name type="common">Red wild einkorn</name>
    <name type="synonym">Crithodium urartu</name>
    <dbReference type="NCBI Taxonomy" id="4572"/>
    <lineage>
        <taxon>Eukaryota</taxon>
        <taxon>Viridiplantae</taxon>
        <taxon>Streptophyta</taxon>
        <taxon>Embryophyta</taxon>
        <taxon>Tracheophyta</taxon>
        <taxon>Spermatophyta</taxon>
        <taxon>Magnoliopsida</taxon>
        <taxon>Liliopsida</taxon>
        <taxon>Poales</taxon>
        <taxon>Poaceae</taxon>
        <taxon>BOP clade</taxon>
        <taxon>Pooideae</taxon>
        <taxon>Triticodae</taxon>
        <taxon>Triticeae</taxon>
        <taxon>Triticinae</taxon>
        <taxon>Triticum</taxon>
    </lineage>
</organism>